<sequence length="44" mass="5388">MLKMESQSKCKNTYVKLSFWGSFFLFKEGLQCKWREGIYKEMEK</sequence>
<evidence type="ECO:0000313" key="2">
    <source>
        <dbReference type="Proteomes" id="UP000002527"/>
    </source>
</evidence>
<organism evidence="1 2">
    <name type="scientific">Bacillus cereus (strain ATCC 10987 / NRS 248)</name>
    <dbReference type="NCBI Taxonomy" id="222523"/>
    <lineage>
        <taxon>Bacteria</taxon>
        <taxon>Bacillati</taxon>
        <taxon>Bacillota</taxon>
        <taxon>Bacilli</taxon>
        <taxon>Bacillales</taxon>
        <taxon>Bacillaceae</taxon>
        <taxon>Bacillus</taxon>
        <taxon>Bacillus cereus group</taxon>
    </lineage>
</organism>
<gene>
    <name evidence="1" type="ordered locus">BCE_2924</name>
</gene>
<protein>
    <submittedName>
        <fullName evidence="1">Uncharacterized protein</fullName>
    </submittedName>
</protein>
<dbReference type="KEGG" id="bca:BCE_2924"/>
<dbReference type="AlphaFoldDB" id="Q736H7"/>
<proteinExistence type="predicted"/>
<evidence type="ECO:0000313" key="1">
    <source>
        <dbReference type="EMBL" id="AAS41835.1"/>
    </source>
</evidence>
<dbReference type="Proteomes" id="UP000002527">
    <property type="component" value="Chromosome"/>
</dbReference>
<dbReference type="EMBL" id="AE017194">
    <property type="protein sequence ID" value="AAS41835.1"/>
    <property type="molecule type" value="Genomic_DNA"/>
</dbReference>
<name>Q736H7_BACC1</name>
<dbReference type="HOGENOM" id="CLU_3211970_0_0_9"/>
<accession>Q736H7</accession>
<reference evidence="1 2" key="1">
    <citation type="journal article" date="2004" name="Nucleic Acids Res.">
        <title>The genome sequence of Bacillus cereus ATCC 10987 reveals metabolic adaptations and a large plasmid related to Bacillus anthracis pXO1.</title>
        <authorList>
            <person name="Rasko D.A."/>
            <person name="Ravel J."/>
            <person name="Okstad O.A."/>
            <person name="Helgason E."/>
            <person name="Cer R.Z."/>
            <person name="Jiang L."/>
            <person name="Shores K.A."/>
            <person name="Fouts D.E."/>
            <person name="Tourasse N.J."/>
            <person name="Angiuoli S.V."/>
            <person name="Kolonay J."/>
            <person name="Nelson W.C."/>
            <person name="Kolsto A.-B."/>
            <person name="Fraser C.M."/>
            <person name="Read T.D."/>
        </authorList>
    </citation>
    <scope>NUCLEOTIDE SEQUENCE [LARGE SCALE GENOMIC DNA]</scope>
    <source>
        <strain evidence="2">ATCC 10987 / NRS 248</strain>
    </source>
</reference>